<dbReference type="EMBL" id="CM051397">
    <property type="protein sequence ID" value="KAJ4720271.1"/>
    <property type="molecule type" value="Genomic_DNA"/>
</dbReference>
<evidence type="ECO:0000313" key="2">
    <source>
        <dbReference type="Proteomes" id="UP001164539"/>
    </source>
</evidence>
<protein>
    <submittedName>
        <fullName evidence="1">Bromodomain domain-containing protein</fullName>
    </submittedName>
</protein>
<name>A0ACC1YA01_MELAZ</name>
<gene>
    <name evidence="1" type="ORF">OWV82_008132</name>
</gene>
<evidence type="ECO:0000313" key="1">
    <source>
        <dbReference type="EMBL" id="KAJ4720271.1"/>
    </source>
</evidence>
<comment type="caution">
    <text evidence="1">The sequence shown here is derived from an EMBL/GenBank/DDBJ whole genome shotgun (WGS) entry which is preliminary data.</text>
</comment>
<dbReference type="Proteomes" id="UP001164539">
    <property type="component" value="Chromosome 4"/>
</dbReference>
<accession>A0ACC1YA01</accession>
<proteinExistence type="predicted"/>
<keyword evidence="2" id="KW-1185">Reference proteome</keyword>
<sequence length="726" mass="79668">MEIIIQLLLTCHLQWPCQKQKRLGLLLDRLKRRDSHRIFAEPVNGEEVEGYYDVIEEPMDFSTITQKLNEGSYKALKEFEHDIFLVYNNAMCFNASNTIYYKQAHAIKELANKLFQTLKSDPTSFEAECSKRTERTGRRTKAVPRSPNSRYCNKITGCRDERRSENVEVQPRQTYSANTSSINENEALLTQVYNSLQKLEPVKENKTGYGKSLTQFANNLGPTAQMIAQRKLGSGIAETSNLTPTLNCHLQAPNNQIPSVASAHQNITPAPSLKFPGISAGYQMLSGTKLDNHSTLNGGNASKVDTMDIYDVLRGGIAQTSSTMKALDDIRGRIVQAPNNINPAATPAGKTITVPPSVKLLGPSGGKELDILDGTLSEQKTPMVDSVNKFDFITGQMTQVNRKNENLGNMRGKMMVQTMSSGFDMGTALQKCICASGHENLDFPVEWNTENKPNKFSFVKMMLDAIADSPDHTSKVVSSGSKVQESVPARYSCPSSSSWQWPVQTMPGGSSRSQPISFIPEVNPHNLGGVHQLQVMQDREGPSSRGSIEQGGQVNWLKLNIEGGSSGAQAFGSMQGLDSNYLSGVHRIQATADNKAGPSHGGRIMPGGQVPNWLQLTELGADAGGTSHGSSINGGQLSNWFKPTDLGPQPSPNNWFQKQGRSFTEAELLCQAEPWQQQGWATTPNMYNYEKYATSGQGKLRIGAPADNLQKQPSQDSCFPQWAFHP</sequence>
<organism evidence="1 2">
    <name type="scientific">Melia azedarach</name>
    <name type="common">Chinaberry tree</name>
    <dbReference type="NCBI Taxonomy" id="155640"/>
    <lineage>
        <taxon>Eukaryota</taxon>
        <taxon>Viridiplantae</taxon>
        <taxon>Streptophyta</taxon>
        <taxon>Embryophyta</taxon>
        <taxon>Tracheophyta</taxon>
        <taxon>Spermatophyta</taxon>
        <taxon>Magnoliopsida</taxon>
        <taxon>eudicotyledons</taxon>
        <taxon>Gunneridae</taxon>
        <taxon>Pentapetalae</taxon>
        <taxon>rosids</taxon>
        <taxon>malvids</taxon>
        <taxon>Sapindales</taxon>
        <taxon>Meliaceae</taxon>
        <taxon>Melia</taxon>
    </lineage>
</organism>
<reference evidence="1 2" key="1">
    <citation type="journal article" date="2023" name="Science">
        <title>Complex scaffold remodeling in plant triterpene biosynthesis.</title>
        <authorList>
            <person name="De La Pena R."/>
            <person name="Hodgson H."/>
            <person name="Liu J.C."/>
            <person name="Stephenson M.J."/>
            <person name="Martin A.C."/>
            <person name="Owen C."/>
            <person name="Harkess A."/>
            <person name="Leebens-Mack J."/>
            <person name="Jimenez L.E."/>
            <person name="Osbourn A."/>
            <person name="Sattely E.S."/>
        </authorList>
    </citation>
    <scope>NUCLEOTIDE SEQUENCE [LARGE SCALE GENOMIC DNA]</scope>
    <source>
        <strain evidence="2">cv. JPN11</strain>
        <tissue evidence="1">Leaf</tissue>
    </source>
</reference>